<dbReference type="RefSeq" id="WP_308349063.1">
    <property type="nucleotide sequence ID" value="NZ_CP129971.1"/>
</dbReference>
<evidence type="ECO:0000313" key="2">
    <source>
        <dbReference type="Proteomes" id="UP001230496"/>
    </source>
</evidence>
<organism evidence="1 2">
    <name type="scientific">Marivirga salinarum</name>
    <dbReference type="NCBI Taxonomy" id="3059078"/>
    <lineage>
        <taxon>Bacteria</taxon>
        <taxon>Pseudomonadati</taxon>
        <taxon>Bacteroidota</taxon>
        <taxon>Cytophagia</taxon>
        <taxon>Cytophagales</taxon>
        <taxon>Marivirgaceae</taxon>
        <taxon>Marivirga</taxon>
    </lineage>
</organism>
<keyword evidence="2" id="KW-1185">Reference proteome</keyword>
<protein>
    <recommendedName>
        <fullName evidence="3">Outer membrane protein beta-barrel domain-containing protein</fullName>
    </recommendedName>
</protein>
<accession>A0AA49JH43</accession>
<dbReference type="AlphaFoldDB" id="A0AA49JH43"/>
<proteinExistence type="predicted"/>
<sequence>MKHLVIILLTILPLKIFAQEISFEHPSVNSFDFGINIAVGFKYSKIDELNKQLEAASLPKGDSNLPYLGGGMNFIYGNHFLHFNGNAAFNDDENELDGFTITTRGWGIGINYGYKIGLPIFNLIPTIGVSREALLFQIEDLSGKNQSFTNQLQNFNLLQLHSEILAASLGVKILFHDDYGTLFPSLSFEYQIPMKSIWIGNDSQISEAPSIEVSKFKLGIEIFLFRGQNNW</sequence>
<reference evidence="1 2" key="1">
    <citation type="submission" date="2023-08" db="EMBL/GenBank/DDBJ databases">
        <title>Comparative genomics and taxonomic characterization of three novel marine species of genus Marivirga.</title>
        <authorList>
            <person name="Muhammad N."/>
            <person name="Kim S.-G."/>
        </authorList>
    </citation>
    <scope>NUCLEOTIDE SEQUENCE [LARGE SCALE GENOMIC DNA]</scope>
    <source>
        <strain evidence="1 2">BDSF4-3</strain>
    </source>
</reference>
<evidence type="ECO:0000313" key="1">
    <source>
        <dbReference type="EMBL" id="WKK77973.2"/>
    </source>
</evidence>
<evidence type="ECO:0008006" key="3">
    <source>
        <dbReference type="Google" id="ProtNLM"/>
    </source>
</evidence>
<dbReference type="EMBL" id="CP129971">
    <property type="protein sequence ID" value="WKK77973.2"/>
    <property type="molecule type" value="Genomic_DNA"/>
</dbReference>
<name>A0AA49JH43_9BACT</name>
<gene>
    <name evidence="1" type="ORF">QYS49_13455</name>
</gene>
<dbReference type="KEGG" id="msaa:QYS49_13455"/>
<dbReference type="Proteomes" id="UP001230496">
    <property type="component" value="Chromosome"/>
</dbReference>